<dbReference type="Proteomes" id="UP001634394">
    <property type="component" value="Unassembled WGS sequence"/>
</dbReference>
<keyword evidence="1" id="KW-0812">Transmembrane</keyword>
<comment type="caution">
    <text evidence="2">The sequence shown here is derived from an EMBL/GenBank/DDBJ whole genome shotgun (WGS) entry which is preliminary data.</text>
</comment>
<evidence type="ECO:0000256" key="1">
    <source>
        <dbReference type="SAM" id="Phobius"/>
    </source>
</evidence>
<keyword evidence="3" id="KW-1185">Reference proteome</keyword>
<reference evidence="2 3" key="1">
    <citation type="submission" date="2024-11" db="EMBL/GenBank/DDBJ databases">
        <title>Chromosome-level genome assembly of the freshwater bivalve Anodonta woodiana.</title>
        <authorList>
            <person name="Chen X."/>
        </authorList>
    </citation>
    <scope>NUCLEOTIDE SEQUENCE [LARGE SCALE GENOMIC DNA]</scope>
    <source>
        <strain evidence="2">MN2024</strain>
        <tissue evidence="2">Gills</tissue>
    </source>
</reference>
<dbReference type="EMBL" id="JBJQND010000016">
    <property type="protein sequence ID" value="KAL3847518.1"/>
    <property type="molecule type" value="Genomic_DNA"/>
</dbReference>
<name>A0ABD3UH97_SINWO</name>
<feature type="transmembrane region" description="Helical" evidence="1">
    <location>
        <begin position="20"/>
        <end position="41"/>
    </location>
</feature>
<organism evidence="2 3">
    <name type="scientific">Sinanodonta woodiana</name>
    <name type="common">Chinese pond mussel</name>
    <name type="synonym">Anodonta woodiana</name>
    <dbReference type="NCBI Taxonomy" id="1069815"/>
    <lineage>
        <taxon>Eukaryota</taxon>
        <taxon>Metazoa</taxon>
        <taxon>Spiralia</taxon>
        <taxon>Lophotrochozoa</taxon>
        <taxon>Mollusca</taxon>
        <taxon>Bivalvia</taxon>
        <taxon>Autobranchia</taxon>
        <taxon>Heteroconchia</taxon>
        <taxon>Palaeoheterodonta</taxon>
        <taxon>Unionida</taxon>
        <taxon>Unionoidea</taxon>
        <taxon>Unionidae</taxon>
        <taxon>Unioninae</taxon>
        <taxon>Sinanodonta</taxon>
    </lineage>
</organism>
<accession>A0ABD3UH97</accession>
<protein>
    <submittedName>
        <fullName evidence="2">Uncharacterized protein</fullName>
    </submittedName>
</protein>
<keyword evidence="1" id="KW-0472">Membrane</keyword>
<dbReference type="AlphaFoldDB" id="A0ABD3UH97"/>
<gene>
    <name evidence="2" type="ORF">ACJMK2_018424</name>
</gene>
<evidence type="ECO:0000313" key="3">
    <source>
        <dbReference type="Proteomes" id="UP001634394"/>
    </source>
</evidence>
<keyword evidence="1" id="KW-1133">Transmembrane helix</keyword>
<proteinExistence type="predicted"/>
<evidence type="ECO:0000313" key="2">
    <source>
        <dbReference type="EMBL" id="KAL3847518.1"/>
    </source>
</evidence>
<sequence>MEMYRSIGTHPMSRDVELHSWYDWCLVDSLICLHFFQYMNFSKQRKKRHKQVAMDNMIHVIRTEPSICHRDTAFNILGYSFMQENKPINAFICFAQSLKICPHHNAAKLYLGIMHRRVIGSQRRPLPY</sequence>